<dbReference type="InterPro" id="IPR000980">
    <property type="entry name" value="SH2"/>
</dbReference>
<dbReference type="GO" id="GO:0009968">
    <property type="term" value="P:negative regulation of signal transduction"/>
    <property type="evidence" value="ECO:0007669"/>
    <property type="project" value="UniProtKB-KW"/>
</dbReference>
<name>A0A6P8IGD6_ACTTE</name>
<evidence type="ECO:0000256" key="2">
    <source>
        <dbReference type="ARBA" id="ARBA00022700"/>
    </source>
</evidence>
<dbReference type="Proteomes" id="UP000515163">
    <property type="component" value="Unplaced"/>
</dbReference>
<sequence length="300" mass="34515">MEMGCTQTKAKDFEEQYEASYVCSGTPYSGRSFDRYRRDSEYSISSSSGDTSSEQPSLCSNIEFSSIESFSVTNKLPQLETEGETSNTNSCIDSECENQSSCLFLTRFQDSKETYQLLHWQRVHILPGTQKTLKSIAQELKDLSDFSWYWGPMSSKEAEEELEDLPDGSFLVRDSANSRHLLSVSFRSKGSCCHTRIQCRNKKFSLANEEGKDSVIELLQRAIAKSKKGVLFYSRRKTLEDVWYPVRLLYPVSRITKVPSLQFLCRFVIRSNIRCDKLHELPLPKPIIEFLHGNYFRDTI</sequence>
<dbReference type="SUPFAM" id="SSF55550">
    <property type="entry name" value="SH2 domain"/>
    <property type="match status" value="1"/>
</dbReference>
<keyword evidence="8" id="KW-1185">Reference proteome</keyword>
<evidence type="ECO:0000256" key="5">
    <source>
        <dbReference type="PROSITE-ProRule" id="PRU00191"/>
    </source>
</evidence>
<keyword evidence="1" id="KW-0341">Growth regulation</keyword>
<dbReference type="Pfam" id="PF07525">
    <property type="entry name" value="SOCS_box"/>
    <property type="match status" value="1"/>
</dbReference>
<evidence type="ECO:0000259" key="6">
    <source>
        <dbReference type="PROSITE" id="PS50001"/>
    </source>
</evidence>
<evidence type="ECO:0000256" key="1">
    <source>
        <dbReference type="ARBA" id="ARBA00022604"/>
    </source>
</evidence>
<reference evidence="9" key="1">
    <citation type="submission" date="2025-08" db="UniProtKB">
        <authorList>
            <consortium name="RefSeq"/>
        </authorList>
    </citation>
    <scope>IDENTIFICATION</scope>
    <source>
        <tissue evidence="9">Tentacle</tissue>
    </source>
</reference>
<keyword evidence="3" id="KW-0833">Ubl conjugation pathway</keyword>
<evidence type="ECO:0000313" key="8">
    <source>
        <dbReference type="Proteomes" id="UP000515163"/>
    </source>
</evidence>
<evidence type="ECO:0000256" key="3">
    <source>
        <dbReference type="ARBA" id="ARBA00022786"/>
    </source>
</evidence>
<dbReference type="PANTHER" id="PTHR10155">
    <property type="entry name" value="PHOSPHATIDYLINOSITOL 3-KINASE REGULATORY SUBUNIT"/>
    <property type="match status" value="1"/>
</dbReference>
<dbReference type="GO" id="GO:0005942">
    <property type="term" value="C:phosphatidylinositol 3-kinase complex"/>
    <property type="evidence" value="ECO:0007669"/>
    <property type="project" value="TreeGrafter"/>
</dbReference>
<dbReference type="Pfam" id="PF00017">
    <property type="entry name" value="SH2"/>
    <property type="match status" value="1"/>
</dbReference>
<dbReference type="GO" id="GO:0035556">
    <property type="term" value="P:intracellular signal transduction"/>
    <property type="evidence" value="ECO:0007669"/>
    <property type="project" value="InterPro"/>
</dbReference>
<dbReference type="RefSeq" id="XP_031565799.1">
    <property type="nucleotide sequence ID" value="XM_031709939.1"/>
</dbReference>
<dbReference type="InterPro" id="IPR036036">
    <property type="entry name" value="SOCS_box-like_dom_sf"/>
</dbReference>
<feature type="domain" description="SOCS box" evidence="7">
    <location>
        <begin position="247"/>
        <end position="297"/>
    </location>
</feature>
<organism evidence="8 9">
    <name type="scientific">Actinia tenebrosa</name>
    <name type="common">Australian red waratah sea anemone</name>
    <dbReference type="NCBI Taxonomy" id="6105"/>
    <lineage>
        <taxon>Eukaryota</taxon>
        <taxon>Metazoa</taxon>
        <taxon>Cnidaria</taxon>
        <taxon>Anthozoa</taxon>
        <taxon>Hexacorallia</taxon>
        <taxon>Actiniaria</taxon>
        <taxon>Actiniidae</taxon>
        <taxon>Actinia</taxon>
    </lineage>
</organism>
<proteinExistence type="predicted"/>
<dbReference type="Gene3D" id="3.30.505.10">
    <property type="entry name" value="SH2 domain"/>
    <property type="match status" value="1"/>
</dbReference>
<accession>A0A6P8IGD6</accession>
<dbReference type="SMART" id="SM00253">
    <property type="entry name" value="SOCS"/>
    <property type="match status" value="1"/>
</dbReference>
<dbReference type="SMART" id="SM00252">
    <property type="entry name" value="SH2"/>
    <property type="match status" value="1"/>
</dbReference>
<evidence type="ECO:0000256" key="4">
    <source>
        <dbReference type="ARBA" id="ARBA00022999"/>
    </source>
</evidence>
<feature type="domain" description="SH2" evidence="6">
    <location>
        <begin position="148"/>
        <end position="252"/>
    </location>
</feature>
<dbReference type="CDD" id="cd03717">
    <property type="entry name" value="SOCS_SOCS_like"/>
    <property type="match status" value="1"/>
</dbReference>
<dbReference type="GO" id="GO:0046935">
    <property type="term" value="F:1-phosphatidylinositol-3-kinase regulator activity"/>
    <property type="evidence" value="ECO:0007669"/>
    <property type="project" value="TreeGrafter"/>
</dbReference>
<dbReference type="OrthoDB" id="5979828at2759"/>
<keyword evidence="2" id="KW-0734">Signal transduction inhibitor</keyword>
<protein>
    <submittedName>
        <fullName evidence="9">Suppressor of cytokine signaling 6-like</fullName>
    </submittedName>
</protein>
<dbReference type="PROSITE" id="PS50225">
    <property type="entry name" value="SOCS"/>
    <property type="match status" value="1"/>
</dbReference>
<dbReference type="PROSITE" id="PS50001">
    <property type="entry name" value="SH2"/>
    <property type="match status" value="1"/>
</dbReference>
<evidence type="ECO:0000259" key="7">
    <source>
        <dbReference type="PROSITE" id="PS50225"/>
    </source>
</evidence>
<gene>
    <name evidence="9" type="primary">LOC116300959</name>
</gene>
<dbReference type="GeneID" id="116300959"/>
<dbReference type="SMART" id="SM00969">
    <property type="entry name" value="SOCS_box"/>
    <property type="match status" value="1"/>
</dbReference>
<dbReference type="AlphaFoldDB" id="A0A6P8IGD6"/>
<dbReference type="KEGG" id="aten:116300959"/>
<dbReference type="InterPro" id="IPR036860">
    <property type="entry name" value="SH2_dom_sf"/>
</dbReference>
<dbReference type="PANTHER" id="PTHR10155:SF32">
    <property type="entry name" value="LP02169P"/>
    <property type="match status" value="1"/>
</dbReference>
<dbReference type="InParanoid" id="A0A6P8IGD6"/>
<evidence type="ECO:0000313" key="9">
    <source>
        <dbReference type="RefSeq" id="XP_031565799.1"/>
    </source>
</evidence>
<dbReference type="GO" id="GO:0046854">
    <property type="term" value="P:phosphatidylinositol phosphate biosynthetic process"/>
    <property type="evidence" value="ECO:0007669"/>
    <property type="project" value="TreeGrafter"/>
</dbReference>
<keyword evidence="4 5" id="KW-0727">SH2 domain</keyword>
<dbReference type="SUPFAM" id="SSF158235">
    <property type="entry name" value="SOCS box-like"/>
    <property type="match status" value="1"/>
</dbReference>
<dbReference type="InterPro" id="IPR001496">
    <property type="entry name" value="SOCS_box"/>
</dbReference>